<dbReference type="InterPro" id="IPR051916">
    <property type="entry name" value="GPI-anchor_lipid_remodeler"/>
</dbReference>
<name>A0A381SRY0_9ZZZZ</name>
<proteinExistence type="predicted"/>
<dbReference type="InterPro" id="IPR036691">
    <property type="entry name" value="Endo/exonu/phosph_ase_sf"/>
</dbReference>
<dbReference type="PROSITE" id="PS51257">
    <property type="entry name" value="PROKAR_LIPOPROTEIN"/>
    <property type="match status" value="1"/>
</dbReference>
<dbReference type="AlphaFoldDB" id="A0A381SRY0"/>
<reference evidence="2" key="1">
    <citation type="submission" date="2018-05" db="EMBL/GenBank/DDBJ databases">
        <authorList>
            <person name="Lanie J.A."/>
            <person name="Ng W.-L."/>
            <person name="Kazmierczak K.M."/>
            <person name="Andrzejewski T.M."/>
            <person name="Davidsen T.M."/>
            <person name="Wayne K.J."/>
            <person name="Tettelin H."/>
            <person name="Glass J.I."/>
            <person name="Rusch D."/>
            <person name="Podicherti R."/>
            <person name="Tsui H.-C.T."/>
            <person name="Winkler M.E."/>
        </authorList>
    </citation>
    <scope>NUCLEOTIDE SEQUENCE</scope>
</reference>
<organism evidence="2">
    <name type="scientific">marine metagenome</name>
    <dbReference type="NCBI Taxonomy" id="408172"/>
    <lineage>
        <taxon>unclassified sequences</taxon>
        <taxon>metagenomes</taxon>
        <taxon>ecological metagenomes</taxon>
    </lineage>
</organism>
<accession>A0A381SRY0</accession>
<feature type="domain" description="Endonuclease/exonuclease/phosphatase" evidence="1">
    <location>
        <begin position="50"/>
        <end position="370"/>
    </location>
</feature>
<sequence>MKKFLSILGVLLILGCDPFVTEFEDLSDAVMYEANSKSNATYDSGTIKVVTWNIRFGIARFPFFGDSCGDDVILDDDTIEKNMAAIADSLNAIDADIVLLQEVDVSSKRTGYMDQVQYLLDNTNLNYGCYASMWKADFIPSDGIGRIDAGNAILSKYELTDTERIQLRLRTDQDGLTQYFYLRRNIVKAKIPALTQGAKDFYAVDIHATAFATDDTKQQHIDKYVETLAEIQSSGNYFVTGGDLNSVPPGSEFDYCLQDMCPGEKYEDENGNEIDYHSIDSLTGGPHKEGAYFNNFDGERDILLPLYEAYDAAIDSDDANLPIHLTHGPSTSYEMNDIKYDRKLDYLFTNGIWENTLSKTHQAAWELSDHLPVSAVLNVGGE</sequence>
<evidence type="ECO:0000313" key="2">
    <source>
        <dbReference type="EMBL" id="SVA06756.1"/>
    </source>
</evidence>
<dbReference type="EMBL" id="UINC01003488">
    <property type="protein sequence ID" value="SVA06756.1"/>
    <property type="molecule type" value="Genomic_DNA"/>
</dbReference>
<gene>
    <name evidence="2" type="ORF">METZ01_LOCUS59610</name>
</gene>
<dbReference type="Gene3D" id="3.60.10.10">
    <property type="entry name" value="Endonuclease/exonuclease/phosphatase"/>
    <property type="match status" value="1"/>
</dbReference>
<dbReference type="GO" id="GO:0016020">
    <property type="term" value="C:membrane"/>
    <property type="evidence" value="ECO:0007669"/>
    <property type="project" value="GOC"/>
</dbReference>
<protein>
    <recommendedName>
        <fullName evidence="1">Endonuclease/exonuclease/phosphatase domain-containing protein</fullName>
    </recommendedName>
</protein>
<dbReference type="SUPFAM" id="SSF56219">
    <property type="entry name" value="DNase I-like"/>
    <property type="match status" value="1"/>
</dbReference>
<dbReference type="GO" id="GO:0003824">
    <property type="term" value="F:catalytic activity"/>
    <property type="evidence" value="ECO:0007669"/>
    <property type="project" value="InterPro"/>
</dbReference>
<dbReference type="GO" id="GO:0006506">
    <property type="term" value="P:GPI anchor biosynthetic process"/>
    <property type="evidence" value="ECO:0007669"/>
    <property type="project" value="TreeGrafter"/>
</dbReference>
<dbReference type="PANTHER" id="PTHR14859">
    <property type="entry name" value="CALCOFLUOR WHITE HYPERSENSITIVE PROTEIN PRECURSOR"/>
    <property type="match status" value="1"/>
</dbReference>
<dbReference type="InterPro" id="IPR005135">
    <property type="entry name" value="Endo/exonuclease/phosphatase"/>
</dbReference>
<dbReference type="Pfam" id="PF03372">
    <property type="entry name" value="Exo_endo_phos"/>
    <property type="match status" value="1"/>
</dbReference>
<dbReference type="PANTHER" id="PTHR14859:SF1">
    <property type="entry name" value="PGAP2-INTERACTING PROTEIN"/>
    <property type="match status" value="1"/>
</dbReference>
<evidence type="ECO:0000259" key="1">
    <source>
        <dbReference type="Pfam" id="PF03372"/>
    </source>
</evidence>